<dbReference type="Pfam" id="PF01028">
    <property type="entry name" value="Topoisom_I"/>
    <property type="match status" value="1"/>
</dbReference>
<dbReference type="Gene3D" id="1.10.132.10">
    <property type="match status" value="1"/>
</dbReference>
<keyword evidence="5 6" id="KW-0413">Isomerase</keyword>
<dbReference type="InterPro" id="IPR036202">
    <property type="entry name" value="TopoI_DNA-bd_euk_N_sf"/>
</dbReference>
<keyword evidence="11" id="KW-1185">Reference proteome</keyword>
<name>A0A5C3QDJ1_9AGAR</name>
<dbReference type="InterPro" id="IPR014711">
    <property type="entry name" value="TopoI_cat_a-hlx-sub_euk"/>
</dbReference>
<dbReference type="FunFam" id="2.170.11.10:FF:000001">
    <property type="entry name" value="DNA topoisomerase I"/>
    <property type="match status" value="1"/>
</dbReference>
<keyword evidence="4 6" id="KW-0238">DNA-binding</keyword>
<feature type="domain" description="DNA topoisomerase I eukaryotic-type" evidence="9">
    <location>
        <begin position="335"/>
        <end position="637"/>
    </location>
</feature>
<protein>
    <recommendedName>
        <fullName evidence="7">DNA topoisomerase I</fullName>
        <ecNumber evidence="7">5.6.2.1</ecNumber>
    </recommendedName>
    <alternativeName>
        <fullName evidence="7">DNA topoisomerase 1</fullName>
    </alternativeName>
</protein>
<feature type="active site" description="O-(3'-phospho-DNA)-tyrosine intermediate" evidence="6">
    <location>
        <position position="623"/>
    </location>
</feature>
<dbReference type="GO" id="GO:0005694">
    <property type="term" value="C:chromosome"/>
    <property type="evidence" value="ECO:0007669"/>
    <property type="project" value="InterPro"/>
</dbReference>
<dbReference type="InterPro" id="IPR001631">
    <property type="entry name" value="TopoI"/>
</dbReference>
<organism evidence="10 11">
    <name type="scientific">Pterulicium gracile</name>
    <dbReference type="NCBI Taxonomy" id="1884261"/>
    <lineage>
        <taxon>Eukaryota</taxon>
        <taxon>Fungi</taxon>
        <taxon>Dikarya</taxon>
        <taxon>Basidiomycota</taxon>
        <taxon>Agaricomycotina</taxon>
        <taxon>Agaricomycetes</taxon>
        <taxon>Agaricomycetidae</taxon>
        <taxon>Agaricales</taxon>
        <taxon>Pleurotineae</taxon>
        <taxon>Pterulaceae</taxon>
        <taxon>Pterulicium</taxon>
    </lineage>
</organism>
<dbReference type="AlphaFoldDB" id="A0A5C3QDJ1"/>
<dbReference type="InterPro" id="IPR014727">
    <property type="entry name" value="TopoI_cat_a/b-sub_euk"/>
</dbReference>
<evidence type="ECO:0000256" key="3">
    <source>
        <dbReference type="ARBA" id="ARBA00023029"/>
    </source>
</evidence>
<dbReference type="OrthoDB" id="47179at2759"/>
<evidence type="ECO:0000313" key="11">
    <source>
        <dbReference type="Proteomes" id="UP000305067"/>
    </source>
</evidence>
<dbReference type="SUPFAM" id="SSF56741">
    <property type="entry name" value="Eukaryotic DNA topoisomerase I, N-terminal DNA-binding fragment"/>
    <property type="match status" value="1"/>
</dbReference>
<dbReference type="Gene3D" id="1.10.10.41">
    <property type="entry name" value="Yeast DNA topoisomerase - domain 1"/>
    <property type="match status" value="1"/>
</dbReference>
<dbReference type="GO" id="GO:0003677">
    <property type="term" value="F:DNA binding"/>
    <property type="evidence" value="ECO:0007669"/>
    <property type="project" value="UniProtKB-UniRule"/>
</dbReference>
<keyword evidence="3 6" id="KW-0799">Topoisomerase</keyword>
<reference evidence="10 11" key="1">
    <citation type="journal article" date="2019" name="Nat. Ecol. Evol.">
        <title>Megaphylogeny resolves global patterns of mushroom evolution.</title>
        <authorList>
            <person name="Varga T."/>
            <person name="Krizsan K."/>
            <person name="Foldi C."/>
            <person name="Dima B."/>
            <person name="Sanchez-Garcia M."/>
            <person name="Sanchez-Ramirez S."/>
            <person name="Szollosi G.J."/>
            <person name="Szarkandi J.G."/>
            <person name="Papp V."/>
            <person name="Albert L."/>
            <person name="Andreopoulos W."/>
            <person name="Angelini C."/>
            <person name="Antonin V."/>
            <person name="Barry K.W."/>
            <person name="Bougher N.L."/>
            <person name="Buchanan P."/>
            <person name="Buyck B."/>
            <person name="Bense V."/>
            <person name="Catcheside P."/>
            <person name="Chovatia M."/>
            <person name="Cooper J."/>
            <person name="Damon W."/>
            <person name="Desjardin D."/>
            <person name="Finy P."/>
            <person name="Geml J."/>
            <person name="Haridas S."/>
            <person name="Hughes K."/>
            <person name="Justo A."/>
            <person name="Karasinski D."/>
            <person name="Kautmanova I."/>
            <person name="Kiss B."/>
            <person name="Kocsube S."/>
            <person name="Kotiranta H."/>
            <person name="LaButti K.M."/>
            <person name="Lechner B.E."/>
            <person name="Liimatainen K."/>
            <person name="Lipzen A."/>
            <person name="Lukacs Z."/>
            <person name="Mihaltcheva S."/>
            <person name="Morgado L.N."/>
            <person name="Niskanen T."/>
            <person name="Noordeloos M.E."/>
            <person name="Ohm R.A."/>
            <person name="Ortiz-Santana B."/>
            <person name="Ovrebo C."/>
            <person name="Racz N."/>
            <person name="Riley R."/>
            <person name="Savchenko A."/>
            <person name="Shiryaev A."/>
            <person name="Soop K."/>
            <person name="Spirin V."/>
            <person name="Szebenyi C."/>
            <person name="Tomsovsky M."/>
            <person name="Tulloss R.E."/>
            <person name="Uehling J."/>
            <person name="Grigoriev I.V."/>
            <person name="Vagvolgyi C."/>
            <person name="Papp T."/>
            <person name="Martin F.M."/>
            <person name="Miettinen O."/>
            <person name="Hibbett D.S."/>
            <person name="Nagy L.G."/>
        </authorList>
    </citation>
    <scope>NUCLEOTIDE SEQUENCE [LARGE SCALE GENOMIC DNA]</scope>
    <source>
        <strain evidence="10 11">CBS 309.79</strain>
    </source>
</reference>
<dbReference type="SMART" id="SM00435">
    <property type="entry name" value="TOPEUc"/>
    <property type="match status" value="1"/>
</dbReference>
<dbReference type="PROSITE" id="PS52038">
    <property type="entry name" value="TOPO_IB_2"/>
    <property type="match status" value="1"/>
</dbReference>
<dbReference type="GO" id="GO:0005730">
    <property type="term" value="C:nucleolus"/>
    <property type="evidence" value="ECO:0007669"/>
    <property type="project" value="TreeGrafter"/>
</dbReference>
<dbReference type="InterPro" id="IPR013499">
    <property type="entry name" value="TopoI_euk"/>
</dbReference>
<evidence type="ECO:0000256" key="6">
    <source>
        <dbReference type="PROSITE-ProRule" id="PRU01382"/>
    </source>
</evidence>
<dbReference type="InterPro" id="IPR008336">
    <property type="entry name" value="TopoI_DNA-bd_euk"/>
</dbReference>
<evidence type="ECO:0000256" key="2">
    <source>
        <dbReference type="ARBA" id="ARBA00006645"/>
    </source>
</evidence>
<dbReference type="InterPro" id="IPR013030">
    <property type="entry name" value="DNA_topo_DNA_db_N_dom2"/>
</dbReference>
<dbReference type="InterPro" id="IPR051062">
    <property type="entry name" value="Topoisomerase_IB"/>
</dbReference>
<dbReference type="STRING" id="1884261.A0A5C3QDJ1"/>
<proteinExistence type="inferred from homology"/>
<dbReference type="EMBL" id="ML178830">
    <property type="protein sequence ID" value="TFL00126.1"/>
    <property type="molecule type" value="Genomic_DNA"/>
</dbReference>
<dbReference type="InterPro" id="IPR011010">
    <property type="entry name" value="DNA_brk_join_enz"/>
</dbReference>
<dbReference type="Pfam" id="PF02919">
    <property type="entry name" value="Topoisom_I_N"/>
    <property type="match status" value="1"/>
</dbReference>
<evidence type="ECO:0000313" key="10">
    <source>
        <dbReference type="EMBL" id="TFL00126.1"/>
    </source>
</evidence>
<evidence type="ECO:0000256" key="8">
    <source>
        <dbReference type="SAM" id="MobiDB-lite"/>
    </source>
</evidence>
<dbReference type="Gene3D" id="2.170.11.10">
    <property type="entry name" value="DNA Topoisomerase I, domain 2"/>
    <property type="match status" value="1"/>
</dbReference>
<comment type="function">
    <text evidence="7">Releases the supercoiling and torsional tension of DNA introduced during the DNA replication and transcription by transiently cleaving and rejoining one strand of the DNA duplex. Introduces a single-strand break via transesterification at the specific target site 5'-[CT]CCTTp site in duplex DNA. The scissile phosphodiester is attacked by the catalytic tyrosine of the enzyme, resulting in the formation of a DNA-(3'-phosphotyrosyl)-enzyme intermediate and the expulsion of a 5'-OH DNA strand. The free DNA strand then undergoes passage around the unbroken strand thus removing DNA supercoils. Finally, in the religation step, the DNA 5'-OH attacks the covalent intermediate to expel the active-site tyrosine and restore the DNA phosphodiester backbone.</text>
</comment>
<comment type="similarity">
    <text evidence="2 6 7">Belongs to the type IB topoisomerase family.</text>
</comment>
<dbReference type="SUPFAM" id="SSF56349">
    <property type="entry name" value="DNA breaking-rejoining enzymes"/>
    <property type="match status" value="1"/>
</dbReference>
<comment type="catalytic activity">
    <reaction evidence="1 6 7">
        <text>ATP-independent breakage of single-stranded DNA, followed by passage and rejoining.</text>
        <dbReference type="EC" id="5.6.2.1"/>
    </reaction>
</comment>
<dbReference type="Proteomes" id="UP000305067">
    <property type="component" value="Unassembled WGS sequence"/>
</dbReference>
<dbReference type="InterPro" id="IPR048045">
    <property type="entry name" value="Topoisomer_I_DNA-bd"/>
</dbReference>
<evidence type="ECO:0000256" key="4">
    <source>
        <dbReference type="ARBA" id="ARBA00023125"/>
    </source>
</evidence>
<dbReference type="EC" id="5.6.2.1" evidence="7"/>
<dbReference type="PANTHER" id="PTHR10290">
    <property type="entry name" value="DNA TOPOISOMERASE I"/>
    <property type="match status" value="1"/>
</dbReference>
<dbReference type="GO" id="GO:0003917">
    <property type="term" value="F:DNA topoisomerase type I (single strand cut, ATP-independent) activity"/>
    <property type="evidence" value="ECO:0007669"/>
    <property type="project" value="UniProtKB-UniRule"/>
</dbReference>
<dbReference type="PRINTS" id="PR00416">
    <property type="entry name" value="EUTPISMRASEI"/>
</dbReference>
<accession>A0A5C3QDJ1</accession>
<dbReference type="Gene3D" id="3.90.15.10">
    <property type="entry name" value="Topoisomerase I, Chain A, domain 3"/>
    <property type="match status" value="1"/>
</dbReference>
<dbReference type="InterPro" id="IPR013034">
    <property type="entry name" value="DNA_topo_DNA_db_N_dom1"/>
</dbReference>
<evidence type="ECO:0000256" key="5">
    <source>
        <dbReference type="ARBA" id="ARBA00023235"/>
    </source>
</evidence>
<evidence type="ECO:0000259" key="9">
    <source>
        <dbReference type="SMART" id="SM00435"/>
    </source>
</evidence>
<evidence type="ECO:0000256" key="1">
    <source>
        <dbReference type="ARBA" id="ARBA00000213"/>
    </source>
</evidence>
<sequence>MIFGAFEKQDLDLNFDVTVRSGVASLVARSHDSLRVDSEATESSVDLPPGSRTELDSTGGSKQKRKRSITPRKPDIEGSIASDKLAMKMEEDSSDAGVLLQQMNEEHPKKRVKQESDAIAEGFKVKKEEDRDDAFLISVSTWDRKEGKLKKEDKEESGEDPMMDVELEDEDLTSGMEVDADDIDAWMRWTTLAHGGVLFPPPYEPLPSAVKMLYNGQPVDLPPESEEVAGFYAALIYSDVVQDHIFPTNFFEDWLGVLQKYPPRDDTKIDNFDLCDFRPMFEHFESEKAAKKAMSADEKKEMKTAKEYLEAPYAICILDGMKEKVGNFRVEPPGLFRGRGNHPKKGKLKLRVRPEDITINIGEDSPIPVPNIPGQWKKVIHDHTVTWLASWVENINGHNKYVFLAPGSSLKGQSDMNKFEKARELKSHIDTIRKGYEADLDSKVTADRMRATAMYFIDKLSLRAGNEKGEDEADTVGCCSLRCQHLTLETPNIILFDFLGQDSIRYFNRVQVSSQIYGNIRIFKENKVDEDLLFDHITTSGLNRYLGTYMAGLTVKVFRTYNASIIFQGLLSERNLDGRSVEEKVNTYNAANRDIAILFNHRRSVPGQADSHEVALGTSKMNYLDPRITVAWCKASDVPLEKIFSKSLIDKFSWAMSVDEEWQF</sequence>
<dbReference type="PANTHER" id="PTHR10290:SF3">
    <property type="entry name" value="DNA TOPOISOMERASE 1"/>
    <property type="match status" value="1"/>
</dbReference>
<dbReference type="InterPro" id="IPR013500">
    <property type="entry name" value="TopoI_cat_euk"/>
</dbReference>
<dbReference type="CDD" id="cd00659">
    <property type="entry name" value="Topo_IB_C"/>
    <property type="match status" value="1"/>
</dbReference>
<dbReference type="GO" id="GO:0006260">
    <property type="term" value="P:DNA replication"/>
    <property type="evidence" value="ECO:0007669"/>
    <property type="project" value="TreeGrafter"/>
</dbReference>
<gene>
    <name evidence="10" type="ORF">BDV98DRAFT_120263</name>
</gene>
<dbReference type="InterPro" id="IPR018521">
    <property type="entry name" value="TopoIB_AS"/>
</dbReference>
<feature type="region of interest" description="Disordered" evidence="8">
    <location>
        <begin position="35"/>
        <end position="80"/>
    </location>
</feature>
<dbReference type="GO" id="GO:0006265">
    <property type="term" value="P:DNA topological change"/>
    <property type="evidence" value="ECO:0007669"/>
    <property type="project" value="UniProtKB-UniRule"/>
</dbReference>
<dbReference type="FunFam" id="1.10.10.41:FF:000001">
    <property type="entry name" value="DNA topoisomerase I"/>
    <property type="match status" value="1"/>
</dbReference>
<dbReference type="CDD" id="cd03488">
    <property type="entry name" value="Topoisomer_IB_N_htopoI_like"/>
    <property type="match status" value="1"/>
</dbReference>
<dbReference type="PROSITE" id="PS00176">
    <property type="entry name" value="TOPO_IB_1"/>
    <property type="match status" value="1"/>
</dbReference>
<evidence type="ECO:0000256" key="7">
    <source>
        <dbReference type="RuleBase" id="RU365101"/>
    </source>
</evidence>
<dbReference type="GO" id="GO:0007059">
    <property type="term" value="P:chromosome segregation"/>
    <property type="evidence" value="ECO:0007669"/>
    <property type="project" value="TreeGrafter"/>
</dbReference>